<dbReference type="PANTHER" id="PTHR38686:SF1">
    <property type="entry name" value="APOLIPOPROTEIN N-ACYLTRANSFERASE"/>
    <property type="match status" value="1"/>
</dbReference>
<sequence>MTKVDTAPEAGTAPTRQDRPVIRPLWASILAAALAGLALLTSFPPYGQWWLAPAGVALLALAVHGRRMRAGAGLGFIAGLLMFAPMISWTNIHVGNVPWLLLSVLEAGYLALMGAAYAYAAPLADRRRWLTPLLIGTLWVAQEALRSRTPFGGFPWGKLAFGQGEVPLLRWAVLGGAPLVTFMVAVTGGLVATAALTVLRRAGDAVPSKRFLAPVAWVAGAVVAALAGALVPVARPAGDPVTVAFVQGNVPRLGFDFNAQRLAVLDNHVRGTLDLAARVAAGQEKRPDLVVWPENASDVDPLNSQVAAAQISRAADAIGSPILVGGVTDGSTPRNVRNIGVLWWPDRGADLDQLYVKRHPVPFAEYIPLRSIARMVSKEVDRVSRDFEPGDRPGVVDSGATVIGDVICFEIAYDGLVRDVVTGGAQILAVQTNNATFNTAEAEQQLAMVQLRAVEHGRDTLMASTVGVSAFVGADGHVHDRTVFNTAAVVVRDLTESTATTVATRLAYWPELVLTVIGLGLLAGAATIRLRRP</sequence>
<evidence type="ECO:0000256" key="1">
    <source>
        <dbReference type="ARBA" id="ARBA00004651"/>
    </source>
</evidence>
<evidence type="ECO:0000256" key="2">
    <source>
        <dbReference type="ARBA" id="ARBA00022475"/>
    </source>
</evidence>
<comment type="caution">
    <text evidence="10">The sequence shown here is derived from an EMBL/GenBank/DDBJ whole genome shotgun (WGS) entry which is preliminary data.</text>
</comment>
<evidence type="ECO:0000256" key="5">
    <source>
        <dbReference type="ARBA" id="ARBA00022989"/>
    </source>
</evidence>
<dbReference type="InterPro" id="IPR045378">
    <property type="entry name" value="LNT_N"/>
</dbReference>
<comment type="pathway">
    <text evidence="8">Protein modification; lipoprotein biosynthesis (N-acyl transfer).</text>
</comment>
<dbReference type="EMBL" id="JAUSUZ010000001">
    <property type="protein sequence ID" value="MDQ0363467.1"/>
    <property type="molecule type" value="Genomic_DNA"/>
</dbReference>
<feature type="transmembrane region" description="Helical" evidence="8">
    <location>
        <begin position="46"/>
        <end position="63"/>
    </location>
</feature>
<organism evidence="10 11">
    <name type="scientific">Catenuloplanes indicus</name>
    <dbReference type="NCBI Taxonomy" id="137267"/>
    <lineage>
        <taxon>Bacteria</taxon>
        <taxon>Bacillati</taxon>
        <taxon>Actinomycetota</taxon>
        <taxon>Actinomycetes</taxon>
        <taxon>Micromonosporales</taxon>
        <taxon>Micromonosporaceae</taxon>
        <taxon>Catenuloplanes</taxon>
    </lineage>
</organism>
<dbReference type="GO" id="GO:0016410">
    <property type="term" value="F:N-acyltransferase activity"/>
    <property type="evidence" value="ECO:0007669"/>
    <property type="project" value="UniProtKB-UniRule"/>
</dbReference>
<feature type="transmembrane region" description="Helical" evidence="8">
    <location>
        <begin position="99"/>
        <end position="120"/>
    </location>
</feature>
<dbReference type="PANTHER" id="PTHR38686">
    <property type="entry name" value="APOLIPOPROTEIN N-ACYLTRANSFERASE"/>
    <property type="match status" value="1"/>
</dbReference>
<dbReference type="CDD" id="cd07571">
    <property type="entry name" value="ALP_N-acyl_transferase"/>
    <property type="match status" value="1"/>
</dbReference>
<evidence type="ECO:0000259" key="9">
    <source>
        <dbReference type="PROSITE" id="PS50263"/>
    </source>
</evidence>
<feature type="domain" description="CN hydrolase" evidence="9">
    <location>
        <begin position="241"/>
        <end position="496"/>
    </location>
</feature>
<keyword evidence="6 8" id="KW-0472">Membrane</keyword>
<protein>
    <recommendedName>
        <fullName evidence="8">Apolipoprotein N-acyltransferase</fullName>
        <shortName evidence="8">ALP N-acyltransferase</shortName>
        <ecNumber evidence="8">2.3.1.269</ecNumber>
    </recommendedName>
</protein>
<dbReference type="SUPFAM" id="SSF56317">
    <property type="entry name" value="Carbon-nitrogen hydrolase"/>
    <property type="match status" value="1"/>
</dbReference>
<keyword evidence="4 8" id="KW-0812">Transmembrane</keyword>
<dbReference type="InterPro" id="IPR036526">
    <property type="entry name" value="C-N_Hydrolase_sf"/>
</dbReference>
<comment type="similarity">
    <text evidence="8">Belongs to the CN hydrolase family. Apolipoprotein N-acyltransferase subfamily.</text>
</comment>
<evidence type="ECO:0000256" key="4">
    <source>
        <dbReference type="ARBA" id="ARBA00022692"/>
    </source>
</evidence>
<dbReference type="Gene3D" id="3.60.110.10">
    <property type="entry name" value="Carbon-nitrogen hydrolase"/>
    <property type="match status" value="1"/>
</dbReference>
<evidence type="ECO:0000256" key="6">
    <source>
        <dbReference type="ARBA" id="ARBA00023136"/>
    </source>
</evidence>
<keyword evidence="7 8" id="KW-0012">Acyltransferase</keyword>
<proteinExistence type="inferred from homology"/>
<dbReference type="AlphaFoldDB" id="A0AAE4AV00"/>
<feature type="transmembrane region" description="Helical" evidence="8">
    <location>
        <begin position="21"/>
        <end position="40"/>
    </location>
</feature>
<name>A0AAE4AV00_9ACTN</name>
<dbReference type="PROSITE" id="PS50263">
    <property type="entry name" value="CN_HYDROLASE"/>
    <property type="match status" value="1"/>
</dbReference>
<keyword evidence="3 8" id="KW-0808">Transferase</keyword>
<dbReference type="HAMAP" id="MF_01148">
    <property type="entry name" value="Lnt"/>
    <property type="match status" value="1"/>
</dbReference>
<dbReference type="GO" id="GO:0042158">
    <property type="term" value="P:lipoprotein biosynthetic process"/>
    <property type="evidence" value="ECO:0007669"/>
    <property type="project" value="UniProtKB-UniRule"/>
</dbReference>
<comment type="subcellular location">
    <subcellularLocation>
        <location evidence="1 8">Cell membrane</location>
        <topology evidence="1 8">Multi-pass membrane protein</topology>
    </subcellularLocation>
</comment>
<feature type="transmembrane region" description="Helical" evidence="8">
    <location>
        <begin position="506"/>
        <end position="528"/>
    </location>
</feature>
<keyword evidence="2 8" id="KW-1003">Cell membrane</keyword>
<feature type="transmembrane region" description="Helical" evidence="8">
    <location>
        <begin position="70"/>
        <end position="87"/>
    </location>
</feature>
<keyword evidence="11" id="KW-1185">Reference proteome</keyword>
<dbReference type="EC" id="2.3.1.269" evidence="8"/>
<evidence type="ECO:0000256" key="3">
    <source>
        <dbReference type="ARBA" id="ARBA00022679"/>
    </source>
</evidence>
<dbReference type="Pfam" id="PF20154">
    <property type="entry name" value="LNT_N"/>
    <property type="match status" value="1"/>
</dbReference>
<evidence type="ECO:0000256" key="7">
    <source>
        <dbReference type="ARBA" id="ARBA00023315"/>
    </source>
</evidence>
<evidence type="ECO:0000313" key="11">
    <source>
        <dbReference type="Proteomes" id="UP001240236"/>
    </source>
</evidence>
<reference evidence="10 11" key="1">
    <citation type="submission" date="2023-07" db="EMBL/GenBank/DDBJ databases">
        <title>Sequencing the genomes of 1000 actinobacteria strains.</title>
        <authorList>
            <person name="Klenk H.-P."/>
        </authorList>
    </citation>
    <scope>NUCLEOTIDE SEQUENCE [LARGE SCALE GENOMIC DNA]</scope>
    <source>
        <strain evidence="10 11">DSM 44709</strain>
    </source>
</reference>
<dbReference type="InterPro" id="IPR003010">
    <property type="entry name" value="C-N_Hydrolase"/>
</dbReference>
<keyword evidence="5 8" id="KW-1133">Transmembrane helix</keyword>
<dbReference type="InterPro" id="IPR004563">
    <property type="entry name" value="Apolipo_AcylTrfase"/>
</dbReference>
<feature type="transmembrane region" description="Helical" evidence="8">
    <location>
        <begin position="168"/>
        <end position="199"/>
    </location>
</feature>
<evidence type="ECO:0000256" key="8">
    <source>
        <dbReference type="HAMAP-Rule" id="MF_01148"/>
    </source>
</evidence>
<dbReference type="Pfam" id="PF00795">
    <property type="entry name" value="CN_hydrolase"/>
    <property type="match status" value="1"/>
</dbReference>
<dbReference type="GO" id="GO:0005886">
    <property type="term" value="C:plasma membrane"/>
    <property type="evidence" value="ECO:0007669"/>
    <property type="project" value="UniProtKB-SubCell"/>
</dbReference>
<accession>A0AAE4AV00</accession>
<gene>
    <name evidence="8" type="primary">lnt</name>
    <name evidence="10" type="ORF">J2S42_000136</name>
</gene>
<feature type="transmembrane region" description="Helical" evidence="8">
    <location>
        <begin position="211"/>
        <end position="231"/>
    </location>
</feature>
<evidence type="ECO:0000313" key="10">
    <source>
        <dbReference type="EMBL" id="MDQ0363467.1"/>
    </source>
</evidence>
<dbReference type="Proteomes" id="UP001240236">
    <property type="component" value="Unassembled WGS sequence"/>
</dbReference>
<dbReference type="RefSeq" id="WP_307234124.1">
    <property type="nucleotide sequence ID" value="NZ_JAUSUZ010000001.1"/>
</dbReference>
<comment type="catalytic activity">
    <reaction evidence="8">
        <text>N-terminal S-1,2-diacyl-sn-glyceryl-L-cysteinyl-[lipoprotein] + a glycerophospholipid = N-acyl-S-1,2-diacyl-sn-glyceryl-L-cysteinyl-[lipoprotein] + a 2-acyl-sn-glycero-3-phospholipid + H(+)</text>
        <dbReference type="Rhea" id="RHEA:48228"/>
        <dbReference type="Rhea" id="RHEA-COMP:14681"/>
        <dbReference type="Rhea" id="RHEA-COMP:14684"/>
        <dbReference type="ChEBI" id="CHEBI:15378"/>
        <dbReference type="ChEBI" id="CHEBI:136912"/>
        <dbReference type="ChEBI" id="CHEBI:140656"/>
        <dbReference type="ChEBI" id="CHEBI:140657"/>
        <dbReference type="ChEBI" id="CHEBI:140660"/>
        <dbReference type="EC" id="2.3.1.269"/>
    </reaction>
</comment>
<comment type="function">
    <text evidence="8">Catalyzes the phospholipid dependent N-acylation of the N-terminal cysteine of apolipoprotein, the last step in lipoprotein maturation.</text>
</comment>
<dbReference type="NCBIfam" id="TIGR00546">
    <property type="entry name" value="lnt"/>
    <property type="match status" value="1"/>
</dbReference>